<organism evidence="1">
    <name type="scientific">Bacillus thuringiensis serovar chinensis CT-43</name>
    <dbReference type="NCBI Taxonomy" id="541229"/>
    <lineage>
        <taxon>Bacteria</taxon>
        <taxon>Bacillati</taxon>
        <taxon>Bacillota</taxon>
        <taxon>Bacilli</taxon>
        <taxon>Bacillales</taxon>
        <taxon>Bacillaceae</taxon>
        <taxon>Bacillus</taxon>
        <taxon>Bacillus cereus group</taxon>
    </lineage>
</organism>
<reference evidence="1" key="1">
    <citation type="journal article" date="2010" name="J. Biol. Chem.">
        <title>Genome-wide Screening Reveals the Genetic Determinants of an Antibiotic Insecticide in Bacillus thuringiensis.</title>
        <authorList>
            <person name="Liu X.Y."/>
            <person name="Ruan L.F."/>
            <person name="Hu Z.F."/>
            <person name="Peng D.H."/>
            <person name="Cao S.Y."/>
            <person name="Yu Z.N."/>
            <person name="Liu Y."/>
            <person name="Zheng J.S."/>
            <person name="Sun M."/>
        </authorList>
    </citation>
    <scope>NUCLEOTIDE SEQUENCE</scope>
    <source>
        <strain evidence="1">CT-43</strain>
        <plasmid evidence="1">pBMB0558</plasmid>
    </source>
</reference>
<sequence>MEEHIQMTQNYPIYNEKTKEQLDNLIKIRNQLVEGKSHRGESAKKILFDAQIIKEKGVSS</sequence>
<accession>E7CGG7</accession>
<gene>
    <name evidence="1" type="ORF">pBMB0558_00200</name>
</gene>
<evidence type="ECO:0000313" key="1">
    <source>
        <dbReference type="EMBL" id="ADU03106.1"/>
    </source>
</evidence>
<keyword evidence="1" id="KW-0614">Plasmid</keyword>
<geneLocation type="plasmid" evidence="1">
    <name>pBMB0558</name>
</geneLocation>
<name>E7CGG7_BACTU</name>
<dbReference type="EMBL" id="HM037272">
    <property type="protein sequence ID" value="ADU03106.1"/>
    <property type="molecule type" value="Genomic_DNA"/>
</dbReference>
<protein>
    <submittedName>
        <fullName evidence="1">Uncharacterized protein</fullName>
    </submittedName>
</protein>
<proteinExistence type="predicted"/>
<dbReference type="AlphaFoldDB" id="E7CGG7"/>